<organism evidence="1 2">
    <name type="scientific">Labilithrix luteola</name>
    <dbReference type="NCBI Taxonomy" id="1391654"/>
    <lineage>
        <taxon>Bacteria</taxon>
        <taxon>Pseudomonadati</taxon>
        <taxon>Myxococcota</taxon>
        <taxon>Polyangia</taxon>
        <taxon>Polyangiales</taxon>
        <taxon>Labilitrichaceae</taxon>
        <taxon>Labilithrix</taxon>
    </lineage>
</organism>
<dbReference type="OrthoDB" id="200319at2"/>
<dbReference type="KEGG" id="llu:AKJ09_06731"/>
<dbReference type="PANTHER" id="PTHR28630:SF3">
    <property type="entry name" value="PEROXIREDOXIN-LIKE 2C"/>
    <property type="match status" value="1"/>
</dbReference>
<evidence type="ECO:0008006" key="3">
    <source>
        <dbReference type="Google" id="ProtNLM"/>
    </source>
</evidence>
<dbReference type="InterPro" id="IPR036249">
    <property type="entry name" value="Thioredoxin-like_sf"/>
</dbReference>
<dbReference type="CDD" id="cd02970">
    <property type="entry name" value="PRX_like2"/>
    <property type="match status" value="1"/>
</dbReference>
<dbReference type="AlphaFoldDB" id="A0A0K1Q2V6"/>
<evidence type="ECO:0000313" key="2">
    <source>
        <dbReference type="Proteomes" id="UP000064967"/>
    </source>
</evidence>
<protein>
    <recommendedName>
        <fullName evidence="3">Thioredoxin domain-containing protein</fullName>
    </recommendedName>
</protein>
<dbReference type="Gene3D" id="3.40.30.10">
    <property type="entry name" value="Glutaredoxin"/>
    <property type="match status" value="1"/>
</dbReference>
<evidence type="ECO:0000313" key="1">
    <source>
        <dbReference type="EMBL" id="AKV00068.1"/>
    </source>
</evidence>
<dbReference type="EMBL" id="CP012333">
    <property type="protein sequence ID" value="AKV00068.1"/>
    <property type="molecule type" value="Genomic_DNA"/>
</dbReference>
<dbReference type="InterPro" id="IPR032801">
    <property type="entry name" value="PXL2A/B/C"/>
</dbReference>
<keyword evidence="2" id="KW-1185">Reference proteome</keyword>
<name>A0A0K1Q2V6_9BACT</name>
<accession>A0A0K1Q2V6</accession>
<gene>
    <name evidence="1" type="ORF">AKJ09_06731</name>
</gene>
<dbReference type="Pfam" id="PF13911">
    <property type="entry name" value="AhpC-TSA_2"/>
    <property type="match status" value="1"/>
</dbReference>
<dbReference type="SUPFAM" id="SSF52833">
    <property type="entry name" value="Thioredoxin-like"/>
    <property type="match status" value="1"/>
</dbReference>
<dbReference type="PANTHER" id="PTHR28630">
    <property type="match status" value="1"/>
</dbReference>
<dbReference type="Proteomes" id="UP000064967">
    <property type="component" value="Chromosome"/>
</dbReference>
<proteinExistence type="predicted"/>
<sequence>MADVYEGASVPREVAQATVLDAAGARVQLASFWQNGPCMLVLLRQFGCVSCAQQVTELSSRLDELARAGVHTVLVGNGTREELVAFVDRHALAGAPVEAVTDPELEAYRALGLVRSAWATVGPRAIVGTVRAMAAGFPHRAPEGDRTQQGGVLFVDGRGVVRLYKRNRSICDYLPASELVEAALRLAIERAGSAAPV</sequence>
<reference evidence="1 2" key="1">
    <citation type="submission" date="2015-08" db="EMBL/GenBank/DDBJ databases">
        <authorList>
            <person name="Babu N.S."/>
            <person name="Beckwith C.J."/>
            <person name="Beseler K.G."/>
            <person name="Brison A."/>
            <person name="Carone J.V."/>
            <person name="Caskin T.P."/>
            <person name="Diamond M."/>
            <person name="Durham M.E."/>
            <person name="Foxe J.M."/>
            <person name="Go M."/>
            <person name="Henderson B.A."/>
            <person name="Jones I.B."/>
            <person name="McGettigan J.A."/>
            <person name="Micheletti S.J."/>
            <person name="Nasrallah M.E."/>
            <person name="Ortiz D."/>
            <person name="Piller C.R."/>
            <person name="Privatt S.R."/>
            <person name="Schneider S.L."/>
            <person name="Sharp S."/>
            <person name="Smith T.C."/>
            <person name="Stanton J.D."/>
            <person name="Ullery H.E."/>
            <person name="Wilson R.J."/>
            <person name="Serrano M.G."/>
            <person name="Buck G."/>
            <person name="Lee V."/>
            <person name="Wang Y."/>
            <person name="Carvalho R."/>
            <person name="Voegtly L."/>
            <person name="Shi R."/>
            <person name="Duckworth R."/>
            <person name="Johnson A."/>
            <person name="Loviza R."/>
            <person name="Walstead R."/>
            <person name="Shah Z."/>
            <person name="Kiflezghi M."/>
            <person name="Wade K."/>
            <person name="Ball S.L."/>
            <person name="Bradley K.W."/>
            <person name="Asai D.J."/>
            <person name="Bowman C.A."/>
            <person name="Russell D.A."/>
            <person name="Pope W.H."/>
            <person name="Jacobs-Sera D."/>
            <person name="Hendrix R.W."/>
            <person name="Hatfull G.F."/>
        </authorList>
    </citation>
    <scope>NUCLEOTIDE SEQUENCE [LARGE SCALE GENOMIC DNA]</scope>
    <source>
        <strain evidence="1 2">DSM 27648</strain>
    </source>
</reference>
<dbReference type="RefSeq" id="WP_146651427.1">
    <property type="nucleotide sequence ID" value="NZ_CP012333.1"/>
</dbReference>
<dbReference type="STRING" id="1391654.AKJ09_06731"/>